<evidence type="ECO:0000313" key="1">
    <source>
        <dbReference type="Proteomes" id="UP000813463"/>
    </source>
</evidence>
<sequence>MGNCMICIKPESEAMWGGEDWTSAMKMVKEEEEEEEEEELVRSYWKETQYSSSNVKEVKVKITKKQLEKWLGKMDCQQKRLCVEQALAQLIKVSVHCKTHHRSWKPMLQTIPEV</sequence>
<dbReference type="RefSeq" id="XP_021860703.2">
    <property type="nucleotide sequence ID" value="XM_022005011.2"/>
</dbReference>
<dbReference type="AlphaFoldDB" id="A0A9R0J567"/>
<protein>
    <submittedName>
        <fullName evidence="2">Uncharacterized protein</fullName>
    </submittedName>
</protein>
<proteinExistence type="predicted"/>
<gene>
    <name evidence="2" type="primary">LOC110799736</name>
</gene>
<dbReference type="PANTHER" id="PTHR33647">
    <property type="entry name" value="OS01G0793900 PROTEIN"/>
    <property type="match status" value="1"/>
</dbReference>
<organism evidence="1 2">
    <name type="scientific">Spinacia oleracea</name>
    <name type="common">Spinach</name>
    <dbReference type="NCBI Taxonomy" id="3562"/>
    <lineage>
        <taxon>Eukaryota</taxon>
        <taxon>Viridiplantae</taxon>
        <taxon>Streptophyta</taxon>
        <taxon>Embryophyta</taxon>
        <taxon>Tracheophyta</taxon>
        <taxon>Spermatophyta</taxon>
        <taxon>Magnoliopsida</taxon>
        <taxon>eudicotyledons</taxon>
        <taxon>Gunneridae</taxon>
        <taxon>Pentapetalae</taxon>
        <taxon>Caryophyllales</taxon>
        <taxon>Chenopodiaceae</taxon>
        <taxon>Chenopodioideae</taxon>
        <taxon>Anserineae</taxon>
        <taxon>Spinacia</taxon>
    </lineage>
</organism>
<evidence type="ECO:0000313" key="2">
    <source>
        <dbReference type="RefSeq" id="XP_021860703.2"/>
    </source>
</evidence>
<dbReference type="PANTHER" id="PTHR33647:SF5">
    <property type="entry name" value="OS01G0793900 PROTEIN"/>
    <property type="match status" value="1"/>
</dbReference>
<dbReference type="Proteomes" id="UP000813463">
    <property type="component" value="Chromosome 4"/>
</dbReference>
<reference evidence="2" key="2">
    <citation type="submission" date="2025-08" db="UniProtKB">
        <authorList>
            <consortium name="RefSeq"/>
        </authorList>
    </citation>
    <scope>IDENTIFICATION</scope>
    <source>
        <tissue evidence="2">Leaf</tissue>
    </source>
</reference>
<accession>A0A9R0J567</accession>
<keyword evidence="1" id="KW-1185">Reference proteome</keyword>
<name>A0A9R0J567_SPIOL</name>
<dbReference type="KEGG" id="soe:110799736"/>
<reference evidence="1" key="1">
    <citation type="journal article" date="2021" name="Nat. Commun.">
        <title>Genomic analyses provide insights into spinach domestication and the genetic basis of agronomic traits.</title>
        <authorList>
            <person name="Cai X."/>
            <person name="Sun X."/>
            <person name="Xu C."/>
            <person name="Sun H."/>
            <person name="Wang X."/>
            <person name="Ge C."/>
            <person name="Zhang Z."/>
            <person name="Wang Q."/>
            <person name="Fei Z."/>
            <person name="Jiao C."/>
            <person name="Wang Q."/>
        </authorList>
    </citation>
    <scope>NUCLEOTIDE SEQUENCE [LARGE SCALE GENOMIC DNA]</scope>
    <source>
        <strain evidence="1">cv. Varoflay</strain>
    </source>
</reference>
<dbReference type="GeneID" id="110799736"/>